<reference evidence="2 3" key="1">
    <citation type="journal article" date="2018" name="Evol. Lett.">
        <title>Horizontal gene cluster transfer increased hallucinogenic mushroom diversity.</title>
        <authorList>
            <person name="Reynolds H.T."/>
            <person name="Vijayakumar V."/>
            <person name="Gluck-Thaler E."/>
            <person name="Korotkin H.B."/>
            <person name="Matheny P.B."/>
            <person name="Slot J.C."/>
        </authorList>
    </citation>
    <scope>NUCLEOTIDE SEQUENCE [LARGE SCALE GENOMIC DNA]</scope>
    <source>
        <strain evidence="2 3">2631</strain>
    </source>
</reference>
<feature type="compositionally biased region" description="Basic and acidic residues" evidence="1">
    <location>
        <begin position="239"/>
        <end position="251"/>
    </location>
</feature>
<organism evidence="2 3">
    <name type="scientific">Psilocybe cyanescens</name>
    <dbReference type="NCBI Taxonomy" id="93625"/>
    <lineage>
        <taxon>Eukaryota</taxon>
        <taxon>Fungi</taxon>
        <taxon>Dikarya</taxon>
        <taxon>Basidiomycota</taxon>
        <taxon>Agaricomycotina</taxon>
        <taxon>Agaricomycetes</taxon>
        <taxon>Agaricomycetidae</taxon>
        <taxon>Agaricales</taxon>
        <taxon>Agaricineae</taxon>
        <taxon>Strophariaceae</taxon>
        <taxon>Psilocybe</taxon>
    </lineage>
</organism>
<evidence type="ECO:0000313" key="3">
    <source>
        <dbReference type="Proteomes" id="UP000283269"/>
    </source>
</evidence>
<feature type="compositionally biased region" description="Low complexity" evidence="1">
    <location>
        <begin position="326"/>
        <end position="349"/>
    </location>
</feature>
<feature type="region of interest" description="Disordered" evidence="1">
    <location>
        <begin position="234"/>
        <end position="354"/>
    </location>
</feature>
<dbReference type="InParanoid" id="A0A409XUB4"/>
<gene>
    <name evidence="2" type="ORF">CVT25_002751</name>
</gene>
<evidence type="ECO:0000256" key="1">
    <source>
        <dbReference type="SAM" id="MobiDB-lite"/>
    </source>
</evidence>
<proteinExistence type="predicted"/>
<feature type="compositionally biased region" description="Low complexity" evidence="1">
    <location>
        <begin position="256"/>
        <end position="269"/>
    </location>
</feature>
<evidence type="ECO:0000313" key="2">
    <source>
        <dbReference type="EMBL" id="PPQ94395.1"/>
    </source>
</evidence>
<dbReference type="OrthoDB" id="3129056at2759"/>
<feature type="compositionally biased region" description="Basic and acidic residues" evidence="1">
    <location>
        <begin position="313"/>
        <end position="324"/>
    </location>
</feature>
<dbReference type="Proteomes" id="UP000283269">
    <property type="component" value="Unassembled WGS sequence"/>
</dbReference>
<accession>A0A409XUB4</accession>
<sequence length="576" mass="64518">MINELSAPPVAESPVDTCISQETFQKLALKLQIEYAVYYKIPNARNLTSEEICAVVYANNEWIPVLEGHLVLSTPNGLVVSDNVMDVVDWLVAEHSEGMGISSKAQGVTEQKGEDEDVHSRHVPSATLPNARLPTTDQNEGPTIDQMPHWLLSQAKDLLQQCKRIKARNSELHLTACEVAADVFEFQAKLAKQLASYSTIMHTVEGVVGAGISRQIEDGVQSAMNGVILQSLGGSDLYPGRDREEGHDENSTFRVGTGTIITSGISHIGRVSTKRSHEGDIVSNTERSYPTPLPSGLPGHTSDSGFPRKRLRLERDISPPDTRLKPPGSSENGSSDDSSYSPSSGTDSSVMGPSEPFEVACERHRMKECTLPTDEETSGEESSGKSDSGVPWNSYVACEIDESDGNYSPPPWNQEDLMDLDKKHRDVRNYYRRQSVDHYNAMEEAFLCGPLSSSGLTTDDSEEHYHNASTLHCSTELRDKRLMKVLGPYDLGDTLEHALRSACRHSRTIEEEREEDAQIIERWKQRRWNNLLYYLKDPDFVRCDVDGRISEIFRSHHCTYEFDNDFDWRWFEKSGF</sequence>
<keyword evidence="3" id="KW-1185">Reference proteome</keyword>
<protein>
    <submittedName>
        <fullName evidence="2">Uncharacterized protein</fullName>
    </submittedName>
</protein>
<dbReference type="AlphaFoldDB" id="A0A409XUB4"/>
<feature type="region of interest" description="Disordered" evidence="1">
    <location>
        <begin position="371"/>
        <end position="392"/>
    </location>
</feature>
<name>A0A409XUB4_PSICY</name>
<comment type="caution">
    <text evidence="2">The sequence shown here is derived from an EMBL/GenBank/DDBJ whole genome shotgun (WGS) entry which is preliminary data.</text>
</comment>
<dbReference type="EMBL" id="NHYD01000347">
    <property type="protein sequence ID" value="PPQ94395.1"/>
    <property type="molecule type" value="Genomic_DNA"/>
</dbReference>
<feature type="region of interest" description="Disordered" evidence="1">
    <location>
        <begin position="102"/>
        <end position="138"/>
    </location>
</feature>